<proteinExistence type="inferred from homology"/>
<keyword evidence="7 8" id="KW-0472">Membrane</keyword>
<dbReference type="GO" id="GO:0016757">
    <property type="term" value="F:glycosyltransferase activity"/>
    <property type="evidence" value="ECO:0007669"/>
    <property type="project" value="UniProtKB-KW"/>
</dbReference>
<comment type="pathway">
    <text evidence="2">Glycolipid biosynthesis; glycosylphosphatidylinositol-anchor biosynthesis.</text>
</comment>
<evidence type="ECO:0000256" key="6">
    <source>
        <dbReference type="ARBA" id="ARBA00022989"/>
    </source>
</evidence>
<evidence type="ECO:0000256" key="4">
    <source>
        <dbReference type="ARBA" id="ARBA00022502"/>
    </source>
</evidence>
<organism evidence="9 10">
    <name type="scientific">Thecamonas trahens ATCC 50062</name>
    <dbReference type="NCBI Taxonomy" id="461836"/>
    <lineage>
        <taxon>Eukaryota</taxon>
        <taxon>Apusozoa</taxon>
        <taxon>Apusomonadida</taxon>
        <taxon>Apusomonadidae</taxon>
        <taxon>Thecamonas</taxon>
    </lineage>
</organism>
<dbReference type="OMA" id="STSYHAF"/>
<dbReference type="STRING" id="461836.A0A0L0DLU3"/>
<dbReference type="PANTHER" id="PTHR12982">
    <property type="entry name" value="PHOSPHATIDYLINOSITOL GLYCAN, CLASS C"/>
    <property type="match status" value="1"/>
</dbReference>
<feature type="transmembrane region" description="Helical" evidence="8">
    <location>
        <begin position="38"/>
        <end position="57"/>
    </location>
</feature>
<dbReference type="Pfam" id="PF06432">
    <property type="entry name" value="GPI2"/>
    <property type="match status" value="1"/>
</dbReference>
<keyword evidence="4" id="KW-0337">GPI-anchor biosynthesis</keyword>
<dbReference type="eggNOG" id="KOG3059">
    <property type="taxonomic scope" value="Eukaryota"/>
</dbReference>
<dbReference type="RefSeq" id="XP_013754897.1">
    <property type="nucleotide sequence ID" value="XM_013899443.1"/>
</dbReference>
<dbReference type="GO" id="GO:0006506">
    <property type="term" value="P:GPI anchor biosynthetic process"/>
    <property type="evidence" value="ECO:0007669"/>
    <property type="project" value="UniProtKB-UniPathway"/>
</dbReference>
<dbReference type="Proteomes" id="UP000054408">
    <property type="component" value="Unassembled WGS sequence"/>
</dbReference>
<dbReference type="InterPro" id="IPR009450">
    <property type="entry name" value="Plno_GlcNAc_GPI2"/>
</dbReference>
<keyword evidence="9" id="KW-0328">Glycosyltransferase</keyword>
<evidence type="ECO:0000256" key="8">
    <source>
        <dbReference type="SAM" id="Phobius"/>
    </source>
</evidence>
<evidence type="ECO:0000256" key="3">
    <source>
        <dbReference type="ARBA" id="ARBA00008321"/>
    </source>
</evidence>
<protein>
    <submittedName>
        <fullName evidence="9">Phosphatidylinositol N-acetylglucosaminyltransferase subunit C</fullName>
    </submittedName>
</protein>
<feature type="transmembrane region" description="Helical" evidence="8">
    <location>
        <begin position="237"/>
        <end position="260"/>
    </location>
</feature>
<feature type="transmembrane region" description="Helical" evidence="8">
    <location>
        <begin position="184"/>
        <end position="203"/>
    </location>
</feature>
<gene>
    <name evidence="9" type="ORF">AMSG_09191</name>
</gene>
<keyword evidence="5 8" id="KW-0812">Transmembrane</keyword>
<feature type="transmembrane region" description="Helical" evidence="8">
    <location>
        <begin position="69"/>
        <end position="91"/>
    </location>
</feature>
<name>A0A0L0DLU3_THETB</name>
<keyword evidence="6 8" id="KW-1133">Transmembrane helix</keyword>
<evidence type="ECO:0000313" key="9">
    <source>
        <dbReference type="EMBL" id="KNC53011.1"/>
    </source>
</evidence>
<keyword evidence="9" id="KW-0808">Transferase</keyword>
<keyword evidence="10" id="KW-1185">Reference proteome</keyword>
<dbReference type="OrthoDB" id="196709at2759"/>
<feature type="transmembrane region" description="Helical" evidence="8">
    <location>
        <begin position="210"/>
        <end position="231"/>
    </location>
</feature>
<dbReference type="EMBL" id="GL349477">
    <property type="protein sequence ID" value="KNC53011.1"/>
    <property type="molecule type" value="Genomic_DNA"/>
</dbReference>
<evidence type="ECO:0000256" key="5">
    <source>
        <dbReference type="ARBA" id="ARBA00022692"/>
    </source>
</evidence>
<dbReference type="PANTHER" id="PTHR12982:SF0">
    <property type="entry name" value="PHOSPHATIDYLINOSITOL N-ACETYLGLUCOSAMINYLTRANSFERASE SUBUNIT C"/>
    <property type="match status" value="1"/>
</dbReference>
<evidence type="ECO:0000256" key="7">
    <source>
        <dbReference type="ARBA" id="ARBA00023136"/>
    </source>
</evidence>
<dbReference type="GeneID" id="25567699"/>
<feature type="transmembrane region" description="Helical" evidence="8">
    <location>
        <begin position="103"/>
        <end position="120"/>
    </location>
</feature>
<comment type="similarity">
    <text evidence="3">Belongs to the PIGC family.</text>
</comment>
<comment type="subcellular location">
    <subcellularLocation>
        <location evidence="1">Membrane</location>
        <topology evidence="1">Multi-pass membrane protein</topology>
    </subcellularLocation>
</comment>
<evidence type="ECO:0000256" key="1">
    <source>
        <dbReference type="ARBA" id="ARBA00004141"/>
    </source>
</evidence>
<reference evidence="9 10" key="1">
    <citation type="submission" date="2010-05" db="EMBL/GenBank/DDBJ databases">
        <title>The Genome Sequence of Thecamonas trahens ATCC 50062.</title>
        <authorList>
            <consortium name="The Broad Institute Genome Sequencing Platform"/>
            <person name="Russ C."/>
            <person name="Cuomo C."/>
            <person name="Shea T."/>
            <person name="Young S.K."/>
            <person name="Zeng Q."/>
            <person name="Koehrsen M."/>
            <person name="Haas B."/>
            <person name="Borodovsky M."/>
            <person name="Guigo R."/>
            <person name="Alvarado L."/>
            <person name="Berlin A."/>
            <person name="Bochicchio J."/>
            <person name="Borenstein D."/>
            <person name="Chapman S."/>
            <person name="Chen Z."/>
            <person name="Freedman E."/>
            <person name="Gellesch M."/>
            <person name="Goldberg J."/>
            <person name="Griggs A."/>
            <person name="Gujja S."/>
            <person name="Heilman E."/>
            <person name="Heiman D."/>
            <person name="Hepburn T."/>
            <person name="Howarth C."/>
            <person name="Jen D."/>
            <person name="Larson L."/>
            <person name="Mehta T."/>
            <person name="Park D."/>
            <person name="Pearson M."/>
            <person name="Roberts A."/>
            <person name="Saif S."/>
            <person name="Shenoy N."/>
            <person name="Sisk P."/>
            <person name="Stolte C."/>
            <person name="Sykes S."/>
            <person name="Thomson T."/>
            <person name="Walk T."/>
            <person name="White J."/>
            <person name="Yandava C."/>
            <person name="Burger G."/>
            <person name="Gray M.W."/>
            <person name="Holland P.W.H."/>
            <person name="King N."/>
            <person name="Lang F.B.F."/>
            <person name="Roger A.J."/>
            <person name="Ruiz-Trillo I."/>
            <person name="Lander E."/>
            <person name="Nusbaum C."/>
        </authorList>
    </citation>
    <scope>NUCLEOTIDE SEQUENCE [LARGE SCALE GENOMIC DNA]</scope>
    <source>
        <strain evidence="9 10">ATCC 50062</strain>
    </source>
</reference>
<dbReference type="GO" id="GO:0000506">
    <property type="term" value="C:glycosylphosphatidylinositol-N-acetylglucosaminyltransferase (GPI-GnT) complex"/>
    <property type="evidence" value="ECO:0007669"/>
    <property type="project" value="TreeGrafter"/>
</dbReference>
<evidence type="ECO:0000256" key="2">
    <source>
        <dbReference type="ARBA" id="ARBA00004687"/>
    </source>
</evidence>
<feature type="transmembrane region" description="Helical" evidence="8">
    <location>
        <begin position="132"/>
        <end position="149"/>
    </location>
</feature>
<sequence length="280" mass="30413">MSIDSAYPDNHVDESFLNLLLLNAEPVSYSYAEAVEGTLVLTQRLVIVAVFVVAFLLTLDETMSVNTLIIINVATLVGGYGVFVALTPSLASGRWRSMVRHNAKTLAIVYLTLLIVSPVLKTLTDSFSNDTIWALSTLFMLLHILTAHYERSANALPSVQQTPFSFNAAIFASVLLVSRLPSAIHVFALISFAIEIFALAPLFNHRLHSYSLRASIAVTVSQACGVTGLLASTYSMFLGVAFGLSLLFITFVAPAGLLLIRRYKNTINGPWDEARPSLGT</sequence>
<dbReference type="UniPathway" id="UPA00196"/>
<dbReference type="AlphaFoldDB" id="A0A0L0DLU3"/>
<evidence type="ECO:0000313" key="10">
    <source>
        <dbReference type="Proteomes" id="UP000054408"/>
    </source>
</evidence>
<accession>A0A0L0DLU3</accession>
<dbReference type="PIRSF" id="PIRSF016104">
    <property type="entry name" value="GPI2"/>
    <property type="match status" value="1"/>
</dbReference>